<organism evidence="2 3">
    <name type="scientific">Drosophila ananassae</name>
    <name type="common">Fruit fly</name>
    <dbReference type="NCBI Taxonomy" id="7217"/>
    <lineage>
        <taxon>Eukaryota</taxon>
        <taxon>Metazoa</taxon>
        <taxon>Ecdysozoa</taxon>
        <taxon>Arthropoda</taxon>
        <taxon>Hexapoda</taxon>
        <taxon>Insecta</taxon>
        <taxon>Pterygota</taxon>
        <taxon>Neoptera</taxon>
        <taxon>Endopterygota</taxon>
        <taxon>Diptera</taxon>
        <taxon>Brachycera</taxon>
        <taxon>Muscomorpha</taxon>
        <taxon>Ephydroidea</taxon>
        <taxon>Drosophilidae</taxon>
        <taxon>Drosophila</taxon>
        <taxon>Sophophora</taxon>
    </lineage>
</organism>
<evidence type="ECO:0000313" key="2">
    <source>
        <dbReference type="EMBL" id="KPU73378.1"/>
    </source>
</evidence>
<dbReference type="AlphaFoldDB" id="A0A0P9BNF5"/>
<dbReference type="Gene3D" id="3.10.100.10">
    <property type="entry name" value="Mannose-Binding Protein A, subunit A"/>
    <property type="match status" value="1"/>
</dbReference>
<accession>A0A0P9BNF5</accession>
<dbReference type="PROSITE" id="PS50041">
    <property type="entry name" value="C_TYPE_LECTIN_2"/>
    <property type="match status" value="1"/>
</dbReference>
<protein>
    <recommendedName>
        <fullName evidence="1">C-type lectin domain-containing protein</fullName>
    </recommendedName>
</protein>
<dbReference type="CDD" id="cd00037">
    <property type="entry name" value="CLECT"/>
    <property type="match status" value="1"/>
</dbReference>
<dbReference type="KEGG" id="dan:26514981"/>
<dbReference type="GeneID" id="26514981"/>
<dbReference type="InParanoid" id="A0A0P9BNF5"/>
<dbReference type="SUPFAM" id="SSF56436">
    <property type="entry name" value="C-type lectin-like"/>
    <property type="match status" value="1"/>
</dbReference>
<name>A0A0P9BNF5_DROAN</name>
<reference evidence="2 3" key="1">
    <citation type="journal article" date="2007" name="Nature">
        <title>Evolution of genes and genomes on the Drosophila phylogeny.</title>
        <authorList>
            <consortium name="Drosophila 12 Genomes Consortium"/>
            <person name="Clark A.G."/>
            <person name="Eisen M.B."/>
            <person name="Smith D.R."/>
            <person name="Bergman C.M."/>
            <person name="Oliver B."/>
            <person name="Markow T.A."/>
            <person name="Kaufman T.C."/>
            <person name="Kellis M."/>
            <person name="Gelbart W."/>
            <person name="Iyer V.N."/>
            <person name="Pollard D.A."/>
            <person name="Sackton T.B."/>
            <person name="Larracuente A.M."/>
            <person name="Singh N.D."/>
            <person name="Abad J.P."/>
            <person name="Abt D.N."/>
            <person name="Adryan B."/>
            <person name="Aguade M."/>
            <person name="Akashi H."/>
            <person name="Anderson W.W."/>
            <person name="Aquadro C.F."/>
            <person name="Ardell D.H."/>
            <person name="Arguello R."/>
            <person name="Artieri C.G."/>
            <person name="Barbash D.A."/>
            <person name="Barker D."/>
            <person name="Barsanti P."/>
            <person name="Batterham P."/>
            <person name="Batzoglou S."/>
            <person name="Begun D."/>
            <person name="Bhutkar A."/>
            <person name="Blanco E."/>
            <person name="Bosak S.A."/>
            <person name="Bradley R.K."/>
            <person name="Brand A.D."/>
            <person name="Brent M.R."/>
            <person name="Brooks A.N."/>
            <person name="Brown R.H."/>
            <person name="Butlin R.K."/>
            <person name="Caggese C."/>
            <person name="Calvi B.R."/>
            <person name="Bernardo de Carvalho A."/>
            <person name="Caspi A."/>
            <person name="Castrezana S."/>
            <person name="Celniker S.E."/>
            <person name="Chang J.L."/>
            <person name="Chapple C."/>
            <person name="Chatterji S."/>
            <person name="Chinwalla A."/>
            <person name="Civetta A."/>
            <person name="Clifton S.W."/>
            <person name="Comeron J.M."/>
            <person name="Costello J.C."/>
            <person name="Coyne J.A."/>
            <person name="Daub J."/>
            <person name="David R.G."/>
            <person name="Delcher A.L."/>
            <person name="Delehaunty K."/>
            <person name="Do C.B."/>
            <person name="Ebling H."/>
            <person name="Edwards K."/>
            <person name="Eickbush T."/>
            <person name="Evans J.D."/>
            <person name="Filipski A."/>
            <person name="Findeiss S."/>
            <person name="Freyhult E."/>
            <person name="Fulton L."/>
            <person name="Fulton R."/>
            <person name="Garcia A.C."/>
            <person name="Gardiner A."/>
            <person name="Garfield D.A."/>
            <person name="Garvin B.E."/>
            <person name="Gibson G."/>
            <person name="Gilbert D."/>
            <person name="Gnerre S."/>
            <person name="Godfrey J."/>
            <person name="Good R."/>
            <person name="Gotea V."/>
            <person name="Gravely B."/>
            <person name="Greenberg A.J."/>
            <person name="Griffiths-Jones S."/>
            <person name="Gross S."/>
            <person name="Guigo R."/>
            <person name="Gustafson E.A."/>
            <person name="Haerty W."/>
            <person name="Hahn M.W."/>
            <person name="Halligan D.L."/>
            <person name="Halpern A.L."/>
            <person name="Halter G.M."/>
            <person name="Han M.V."/>
            <person name="Heger A."/>
            <person name="Hillier L."/>
            <person name="Hinrichs A.S."/>
            <person name="Holmes I."/>
            <person name="Hoskins R.A."/>
            <person name="Hubisz M.J."/>
            <person name="Hultmark D."/>
            <person name="Huntley M.A."/>
            <person name="Jaffe D.B."/>
            <person name="Jagadeeshan S."/>
            <person name="Jeck W.R."/>
            <person name="Johnson J."/>
            <person name="Jones C.D."/>
            <person name="Jordan W.C."/>
            <person name="Karpen G.H."/>
            <person name="Kataoka E."/>
            <person name="Keightley P.D."/>
            <person name="Kheradpour P."/>
            <person name="Kirkness E.F."/>
            <person name="Koerich L.B."/>
            <person name="Kristiansen K."/>
            <person name="Kudrna D."/>
            <person name="Kulathinal R.J."/>
            <person name="Kumar S."/>
            <person name="Kwok R."/>
            <person name="Lander E."/>
            <person name="Langley C.H."/>
            <person name="Lapoint R."/>
            <person name="Lazzaro B.P."/>
            <person name="Lee S.J."/>
            <person name="Levesque L."/>
            <person name="Li R."/>
            <person name="Lin C.F."/>
            <person name="Lin M.F."/>
            <person name="Lindblad-Toh K."/>
            <person name="Llopart A."/>
            <person name="Long M."/>
            <person name="Low L."/>
            <person name="Lozovsky E."/>
            <person name="Lu J."/>
            <person name="Luo M."/>
            <person name="Machado C.A."/>
            <person name="Makalowski W."/>
            <person name="Marzo M."/>
            <person name="Matsuda M."/>
            <person name="Matzkin L."/>
            <person name="McAllister B."/>
            <person name="McBride C.S."/>
            <person name="McKernan B."/>
            <person name="McKernan K."/>
            <person name="Mendez-Lago M."/>
            <person name="Minx P."/>
            <person name="Mollenhauer M.U."/>
            <person name="Montooth K."/>
            <person name="Mount S.M."/>
            <person name="Mu X."/>
            <person name="Myers E."/>
            <person name="Negre B."/>
            <person name="Newfeld S."/>
            <person name="Nielsen R."/>
            <person name="Noor M.A."/>
            <person name="O'Grady P."/>
            <person name="Pachter L."/>
            <person name="Papaceit M."/>
            <person name="Parisi M.J."/>
            <person name="Parisi M."/>
            <person name="Parts L."/>
            <person name="Pedersen J.S."/>
            <person name="Pesole G."/>
            <person name="Phillippy A.M."/>
            <person name="Ponting C.P."/>
            <person name="Pop M."/>
            <person name="Porcelli D."/>
            <person name="Powell J.R."/>
            <person name="Prohaska S."/>
            <person name="Pruitt K."/>
            <person name="Puig M."/>
            <person name="Quesneville H."/>
            <person name="Ram K.R."/>
            <person name="Rand D."/>
            <person name="Rasmussen M.D."/>
            <person name="Reed L.K."/>
            <person name="Reenan R."/>
            <person name="Reily A."/>
            <person name="Remington K.A."/>
            <person name="Rieger T.T."/>
            <person name="Ritchie M.G."/>
            <person name="Robin C."/>
            <person name="Rogers Y.H."/>
            <person name="Rohde C."/>
            <person name="Rozas J."/>
            <person name="Rubenfield M.J."/>
            <person name="Ruiz A."/>
            <person name="Russo S."/>
            <person name="Salzberg S.L."/>
            <person name="Sanchez-Gracia A."/>
            <person name="Saranga D.J."/>
            <person name="Sato H."/>
            <person name="Schaeffer S.W."/>
            <person name="Schatz M.C."/>
            <person name="Schlenke T."/>
            <person name="Schwartz R."/>
            <person name="Segarra C."/>
            <person name="Singh R.S."/>
            <person name="Sirot L."/>
            <person name="Sirota M."/>
            <person name="Sisneros N.B."/>
            <person name="Smith C.D."/>
            <person name="Smith T.F."/>
            <person name="Spieth J."/>
            <person name="Stage D.E."/>
            <person name="Stark A."/>
            <person name="Stephan W."/>
            <person name="Strausberg R.L."/>
            <person name="Strempel S."/>
            <person name="Sturgill D."/>
            <person name="Sutton G."/>
            <person name="Sutton G.G."/>
            <person name="Tao W."/>
            <person name="Teichmann S."/>
            <person name="Tobari Y.N."/>
            <person name="Tomimura Y."/>
            <person name="Tsolas J.M."/>
            <person name="Valente V.L."/>
            <person name="Venter E."/>
            <person name="Venter J.C."/>
            <person name="Vicario S."/>
            <person name="Vieira F.G."/>
            <person name="Vilella A.J."/>
            <person name="Villasante A."/>
            <person name="Walenz B."/>
            <person name="Wang J."/>
            <person name="Wasserman M."/>
            <person name="Watts T."/>
            <person name="Wilson D."/>
            <person name="Wilson R.K."/>
            <person name="Wing R.A."/>
            <person name="Wolfner M.F."/>
            <person name="Wong A."/>
            <person name="Wong G.K."/>
            <person name="Wu C.I."/>
            <person name="Wu G."/>
            <person name="Yamamoto D."/>
            <person name="Yang H.P."/>
            <person name="Yang S.P."/>
            <person name="Yorke J.A."/>
            <person name="Yoshida K."/>
            <person name="Zdobnov E."/>
            <person name="Zhang P."/>
            <person name="Zhang Y."/>
            <person name="Zimin A.V."/>
            <person name="Baldwin J."/>
            <person name="Abdouelleil A."/>
            <person name="Abdulkadir J."/>
            <person name="Abebe A."/>
            <person name="Abera B."/>
            <person name="Abreu J."/>
            <person name="Acer S.C."/>
            <person name="Aftuck L."/>
            <person name="Alexander A."/>
            <person name="An P."/>
            <person name="Anderson E."/>
            <person name="Anderson S."/>
            <person name="Arachi H."/>
            <person name="Azer M."/>
            <person name="Bachantsang P."/>
            <person name="Barry A."/>
            <person name="Bayul T."/>
            <person name="Berlin A."/>
            <person name="Bessette D."/>
            <person name="Bloom T."/>
            <person name="Blye J."/>
            <person name="Boguslavskiy L."/>
            <person name="Bonnet C."/>
            <person name="Boukhgalter B."/>
            <person name="Bourzgui I."/>
            <person name="Brown A."/>
            <person name="Cahill P."/>
            <person name="Channer S."/>
            <person name="Cheshatsang Y."/>
            <person name="Chuda L."/>
            <person name="Citroen M."/>
            <person name="Collymore A."/>
            <person name="Cooke P."/>
            <person name="Costello M."/>
            <person name="D'Aco K."/>
            <person name="Daza R."/>
            <person name="De Haan G."/>
            <person name="DeGray S."/>
            <person name="DeMaso C."/>
            <person name="Dhargay N."/>
            <person name="Dooley K."/>
            <person name="Dooley E."/>
            <person name="Doricent M."/>
            <person name="Dorje P."/>
            <person name="Dorjee K."/>
            <person name="Dupes A."/>
            <person name="Elong R."/>
            <person name="Falk J."/>
            <person name="Farina A."/>
            <person name="Faro S."/>
            <person name="Ferguson D."/>
            <person name="Fisher S."/>
            <person name="Foley C.D."/>
            <person name="Franke A."/>
            <person name="Friedrich D."/>
            <person name="Gadbois L."/>
            <person name="Gearin G."/>
            <person name="Gearin C.R."/>
            <person name="Giannoukos G."/>
            <person name="Goode T."/>
            <person name="Graham J."/>
            <person name="Grandbois E."/>
            <person name="Grewal S."/>
            <person name="Gyaltsen K."/>
            <person name="Hafez N."/>
            <person name="Hagos B."/>
            <person name="Hall J."/>
            <person name="Henson C."/>
            <person name="Hollinger A."/>
            <person name="Honan T."/>
            <person name="Huard M.D."/>
            <person name="Hughes L."/>
            <person name="Hurhula B."/>
            <person name="Husby M.E."/>
            <person name="Kamat A."/>
            <person name="Kanga B."/>
            <person name="Kashin S."/>
            <person name="Khazanovich D."/>
            <person name="Kisner P."/>
            <person name="Lance K."/>
            <person name="Lara M."/>
            <person name="Lee W."/>
            <person name="Lennon N."/>
            <person name="Letendre F."/>
            <person name="LeVine R."/>
            <person name="Lipovsky A."/>
            <person name="Liu X."/>
            <person name="Liu J."/>
            <person name="Liu S."/>
            <person name="Lokyitsang T."/>
            <person name="Lokyitsang Y."/>
            <person name="Lubonja R."/>
            <person name="Lui A."/>
            <person name="MacDonald P."/>
            <person name="Magnisalis V."/>
            <person name="Maru K."/>
            <person name="Matthews C."/>
            <person name="McCusker W."/>
            <person name="McDonough S."/>
            <person name="Mehta T."/>
            <person name="Meldrim J."/>
            <person name="Meneus L."/>
            <person name="Mihai O."/>
            <person name="Mihalev A."/>
            <person name="Mihova T."/>
            <person name="Mittelman R."/>
            <person name="Mlenga V."/>
            <person name="Montmayeur A."/>
            <person name="Mulrain L."/>
            <person name="Navidi A."/>
            <person name="Naylor J."/>
            <person name="Negash T."/>
            <person name="Nguyen T."/>
            <person name="Nguyen N."/>
            <person name="Nicol R."/>
            <person name="Norbu C."/>
            <person name="Norbu N."/>
            <person name="Novod N."/>
            <person name="O'Neill B."/>
            <person name="Osman S."/>
            <person name="Markiewicz E."/>
            <person name="Oyono O.L."/>
            <person name="Patti C."/>
            <person name="Phunkhang P."/>
            <person name="Pierre F."/>
            <person name="Priest M."/>
            <person name="Raghuraman S."/>
            <person name="Rege F."/>
            <person name="Reyes R."/>
            <person name="Rise C."/>
            <person name="Rogov P."/>
            <person name="Ross K."/>
            <person name="Ryan E."/>
            <person name="Settipalli S."/>
            <person name="Shea T."/>
            <person name="Sherpa N."/>
            <person name="Shi L."/>
            <person name="Shih D."/>
            <person name="Sparrow T."/>
            <person name="Spaulding J."/>
            <person name="Stalker J."/>
            <person name="Stange-Thomann N."/>
            <person name="Stavropoulos S."/>
            <person name="Stone C."/>
            <person name="Strader C."/>
            <person name="Tesfaye S."/>
            <person name="Thomson T."/>
            <person name="Thoulutsang Y."/>
            <person name="Thoulutsang D."/>
            <person name="Topham K."/>
            <person name="Topping I."/>
            <person name="Tsamla T."/>
            <person name="Vassiliev H."/>
            <person name="Vo A."/>
            <person name="Wangchuk T."/>
            <person name="Wangdi T."/>
            <person name="Weiand M."/>
            <person name="Wilkinson J."/>
            <person name="Wilson A."/>
            <person name="Yadav S."/>
            <person name="Young G."/>
            <person name="Yu Q."/>
            <person name="Zembek L."/>
            <person name="Zhong D."/>
            <person name="Zimmer A."/>
            <person name="Zwirko Z."/>
            <person name="Jaffe D.B."/>
            <person name="Alvarez P."/>
            <person name="Brockman W."/>
            <person name="Butler J."/>
            <person name="Chin C."/>
            <person name="Gnerre S."/>
            <person name="Grabherr M."/>
            <person name="Kleber M."/>
            <person name="Mauceli E."/>
            <person name="MacCallum I."/>
        </authorList>
    </citation>
    <scope>NUCLEOTIDE SEQUENCE [LARGE SCALE GENOMIC DNA]</scope>
    <source>
        <strain evidence="3">Tucson 14024-0371.13</strain>
    </source>
</reference>
<dbReference type="InterPro" id="IPR050111">
    <property type="entry name" value="C-type_lectin/snaclec_domain"/>
</dbReference>
<feature type="domain" description="C-type lectin" evidence="1">
    <location>
        <begin position="29"/>
        <end position="139"/>
    </location>
</feature>
<keyword evidence="3" id="KW-1185">Reference proteome</keyword>
<sequence>MENQWPGSPSFQFKLKPELDKFIKIGSKYLYIEKVNKLNWFGAFGACREIGGQLVIIQDKKELNSINDLIAHNDTYWLGINDLAYEGIYRTWLSQENAPFVKWTLGEPNNENDNQDCVVLFETTMWDLECVKNRFFICEAIIEE</sequence>
<dbReference type="EMBL" id="CH902620">
    <property type="protein sequence ID" value="KPU73378.1"/>
    <property type="molecule type" value="Genomic_DNA"/>
</dbReference>
<proteinExistence type="predicted"/>
<dbReference type="Proteomes" id="UP000007801">
    <property type="component" value="Unassembled WGS sequence"/>
</dbReference>
<dbReference type="PANTHER" id="PTHR22803">
    <property type="entry name" value="MANNOSE, PHOSPHOLIPASE, LECTIN RECEPTOR RELATED"/>
    <property type="match status" value="1"/>
</dbReference>
<dbReference type="SMART" id="SM00034">
    <property type="entry name" value="CLECT"/>
    <property type="match status" value="1"/>
</dbReference>
<dbReference type="OrthoDB" id="6340082at2759"/>
<evidence type="ECO:0000313" key="3">
    <source>
        <dbReference type="Proteomes" id="UP000007801"/>
    </source>
</evidence>
<dbReference type="InterPro" id="IPR001304">
    <property type="entry name" value="C-type_lectin-like"/>
</dbReference>
<dbReference type="InterPro" id="IPR016186">
    <property type="entry name" value="C-type_lectin-like/link_sf"/>
</dbReference>
<dbReference type="Pfam" id="PF00059">
    <property type="entry name" value="Lectin_C"/>
    <property type="match status" value="1"/>
</dbReference>
<gene>
    <name evidence="2" type="primary">Dana\GF27572</name>
    <name evidence="2" type="ORF">GF27572</name>
</gene>
<evidence type="ECO:0000259" key="1">
    <source>
        <dbReference type="PROSITE" id="PS50041"/>
    </source>
</evidence>
<dbReference type="InterPro" id="IPR016187">
    <property type="entry name" value="CTDL_fold"/>
</dbReference>